<gene>
    <name evidence="2" type="ORF">LZC94_23030</name>
</gene>
<keyword evidence="3" id="KW-1185">Reference proteome</keyword>
<dbReference type="GO" id="GO:0008168">
    <property type="term" value="F:methyltransferase activity"/>
    <property type="evidence" value="ECO:0007669"/>
    <property type="project" value="UniProtKB-KW"/>
</dbReference>
<evidence type="ECO:0000313" key="3">
    <source>
        <dbReference type="Proteomes" id="UP001370348"/>
    </source>
</evidence>
<keyword evidence="2" id="KW-0808">Transferase</keyword>
<name>A0ABZ2MC98_9BACT</name>
<feature type="domain" description="Methyltransferase" evidence="1">
    <location>
        <begin position="45"/>
        <end position="133"/>
    </location>
</feature>
<proteinExistence type="predicted"/>
<dbReference type="GO" id="GO:0032259">
    <property type="term" value="P:methylation"/>
    <property type="evidence" value="ECO:0007669"/>
    <property type="project" value="UniProtKB-KW"/>
</dbReference>
<dbReference type="EMBL" id="CP089984">
    <property type="protein sequence ID" value="WXB20083.1"/>
    <property type="molecule type" value="Genomic_DNA"/>
</dbReference>
<dbReference type="Gene3D" id="2.20.130.10">
    <property type="entry name" value="CAC2371-like domains"/>
    <property type="match status" value="1"/>
</dbReference>
<dbReference type="InterPro" id="IPR041698">
    <property type="entry name" value="Methyltransf_25"/>
</dbReference>
<keyword evidence="2" id="KW-0489">Methyltransferase</keyword>
<protein>
    <submittedName>
        <fullName evidence="2">Class I SAM-dependent methyltransferase</fullName>
    </submittedName>
</protein>
<sequence>METRLYRDLVRWYHLVDPPADHLAEADCFQDAFERAASGKVETLLDLGAGAGGNAVHLKRRFRCTLADLSKDMLALSRASNPECEHIEGDMRTLRLGRTFDVVLAHDGITYMTTEADLQAAIRTAFEHTRPGGAAIFTPDGFREGFQEGADHLDGNDGTLAMQGVAWHWDPDPTDDACITDYAFLLREGHDVSVVHDRHIHGLFPRATWTRLLESTGYDVEIIERPFGDGESDEVFLCRRR</sequence>
<accession>A0ABZ2MC98</accession>
<dbReference type="CDD" id="cd02440">
    <property type="entry name" value="AdoMet_MTases"/>
    <property type="match status" value="1"/>
</dbReference>
<dbReference type="Proteomes" id="UP001370348">
    <property type="component" value="Chromosome"/>
</dbReference>
<reference evidence="2 3" key="1">
    <citation type="submission" date="2021-12" db="EMBL/GenBank/DDBJ databases">
        <title>Discovery of the Pendulisporaceae a myxobacterial family with distinct sporulation behavior and unique specialized metabolism.</title>
        <authorList>
            <person name="Garcia R."/>
            <person name="Popoff A."/>
            <person name="Bader C.D."/>
            <person name="Loehr J."/>
            <person name="Walesch S."/>
            <person name="Walt C."/>
            <person name="Boldt J."/>
            <person name="Bunk B."/>
            <person name="Haeckl F.J.F.P.J."/>
            <person name="Gunesch A.P."/>
            <person name="Birkelbach J."/>
            <person name="Nuebel U."/>
            <person name="Pietschmann T."/>
            <person name="Bach T."/>
            <person name="Mueller R."/>
        </authorList>
    </citation>
    <scope>NUCLEOTIDE SEQUENCE [LARGE SCALE GENOMIC DNA]</scope>
    <source>
        <strain evidence="2 3">MSr11954</strain>
    </source>
</reference>
<dbReference type="RefSeq" id="WP_394829685.1">
    <property type="nucleotide sequence ID" value="NZ_CP089984.1"/>
</dbReference>
<evidence type="ECO:0000313" key="2">
    <source>
        <dbReference type="EMBL" id="WXB20083.1"/>
    </source>
</evidence>
<evidence type="ECO:0000259" key="1">
    <source>
        <dbReference type="Pfam" id="PF13649"/>
    </source>
</evidence>
<dbReference type="Gene3D" id="3.40.50.150">
    <property type="entry name" value="Vaccinia Virus protein VP39"/>
    <property type="match status" value="1"/>
</dbReference>
<dbReference type="SUPFAM" id="SSF53335">
    <property type="entry name" value="S-adenosyl-L-methionine-dependent methyltransferases"/>
    <property type="match status" value="1"/>
</dbReference>
<organism evidence="2 3">
    <name type="scientific">Pendulispora albinea</name>
    <dbReference type="NCBI Taxonomy" id="2741071"/>
    <lineage>
        <taxon>Bacteria</taxon>
        <taxon>Pseudomonadati</taxon>
        <taxon>Myxococcota</taxon>
        <taxon>Myxococcia</taxon>
        <taxon>Myxococcales</taxon>
        <taxon>Sorangiineae</taxon>
        <taxon>Pendulisporaceae</taxon>
        <taxon>Pendulispora</taxon>
    </lineage>
</organism>
<dbReference type="InterPro" id="IPR029063">
    <property type="entry name" value="SAM-dependent_MTases_sf"/>
</dbReference>
<dbReference type="Pfam" id="PF13649">
    <property type="entry name" value="Methyltransf_25"/>
    <property type="match status" value="1"/>
</dbReference>